<dbReference type="SUPFAM" id="SSF144091">
    <property type="entry name" value="Rhomboid-like"/>
    <property type="match status" value="1"/>
</dbReference>
<evidence type="ECO:0000256" key="2">
    <source>
        <dbReference type="ARBA" id="ARBA00009045"/>
    </source>
</evidence>
<gene>
    <name evidence="10" type="ORF">JKP88DRAFT_263011</name>
</gene>
<dbReference type="Gene3D" id="1.20.1540.10">
    <property type="entry name" value="Rhomboid-like"/>
    <property type="match status" value="1"/>
</dbReference>
<feature type="transmembrane region" description="Helical" evidence="8">
    <location>
        <begin position="263"/>
        <end position="285"/>
    </location>
</feature>
<feature type="transmembrane region" description="Helical" evidence="8">
    <location>
        <begin position="12"/>
        <end position="33"/>
    </location>
</feature>
<dbReference type="GO" id="GO:0006508">
    <property type="term" value="P:proteolysis"/>
    <property type="evidence" value="ECO:0007669"/>
    <property type="project" value="UniProtKB-KW"/>
</dbReference>
<dbReference type="Pfam" id="PF01694">
    <property type="entry name" value="Rhomboid"/>
    <property type="match status" value="1"/>
</dbReference>
<dbReference type="PANTHER" id="PTHR43066:SF1">
    <property type="entry name" value="RHOMBOID PROTEIN 2"/>
    <property type="match status" value="1"/>
</dbReference>
<comment type="subcellular location">
    <subcellularLocation>
        <location evidence="1">Membrane</location>
        <topology evidence="1">Multi-pass membrane protein</topology>
    </subcellularLocation>
</comment>
<dbReference type="InterPro" id="IPR035952">
    <property type="entry name" value="Rhomboid-like_sf"/>
</dbReference>
<evidence type="ECO:0000256" key="5">
    <source>
        <dbReference type="ARBA" id="ARBA00022801"/>
    </source>
</evidence>
<evidence type="ECO:0000259" key="9">
    <source>
        <dbReference type="Pfam" id="PF01694"/>
    </source>
</evidence>
<keyword evidence="4 8" id="KW-0812">Transmembrane</keyword>
<evidence type="ECO:0000256" key="8">
    <source>
        <dbReference type="SAM" id="Phobius"/>
    </source>
</evidence>
<keyword evidence="7 8" id="KW-0472">Membrane</keyword>
<comment type="similarity">
    <text evidence="2">Belongs to the peptidase S54 family.</text>
</comment>
<evidence type="ECO:0000256" key="1">
    <source>
        <dbReference type="ARBA" id="ARBA00004141"/>
    </source>
</evidence>
<keyword evidence="5" id="KW-0378">Hydrolase</keyword>
<dbReference type="GO" id="GO:0016020">
    <property type="term" value="C:membrane"/>
    <property type="evidence" value="ECO:0007669"/>
    <property type="project" value="UniProtKB-SubCell"/>
</dbReference>
<dbReference type="InterPro" id="IPR022764">
    <property type="entry name" value="Peptidase_S54_rhomboid_dom"/>
</dbReference>
<protein>
    <recommendedName>
        <fullName evidence="9">Peptidase S54 rhomboid domain-containing protein</fullName>
    </recommendedName>
</protein>
<dbReference type="PANTHER" id="PTHR43066">
    <property type="entry name" value="RHOMBOID-RELATED PROTEIN"/>
    <property type="match status" value="1"/>
</dbReference>
<feature type="transmembrane region" description="Helical" evidence="8">
    <location>
        <begin position="53"/>
        <end position="83"/>
    </location>
</feature>
<evidence type="ECO:0000313" key="10">
    <source>
        <dbReference type="EMBL" id="KAG5183545.1"/>
    </source>
</evidence>
<dbReference type="GO" id="GO:0004252">
    <property type="term" value="F:serine-type endopeptidase activity"/>
    <property type="evidence" value="ECO:0007669"/>
    <property type="project" value="InterPro"/>
</dbReference>
<evidence type="ECO:0000256" key="6">
    <source>
        <dbReference type="ARBA" id="ARBA00022989"/>
    </source>
</evidence>
<dbReference type="Proteomes" id="UP000664859">
    <property type="component" value="Unassembled WGS sequence"/>
</dbReference>
<keyword evidence="3" id="KW-0645">Protease</keyword>
<organism evidence="10 11">
    <name type="scientific">Tribonema minus</name>
    <dbReference type="NCBI Taxonomy" id="303371"/>
    <lineage>
        <taxon>Eukaryota</taxon>
        <taxon>Sar</taxon>
        <taxon>Stramenopiles</taxon>
        <taxon>Ochrophyta</taxon>
        <taxon>PX clade</taxon>
        <taxon>Xanthophyceae</taxon>
        <taxon>Tribonematales</taxon>
        <taxon>Tribonemataceae</taxon>
        <taxon>Tribonema</taxon>
    </lineage>
</organism>
<keyword evidence="11" id="KW-1185">Reference proteome</keyword>
<feature type="transmembrane region" description="Helical" evidence="8">
    <location>
        <begin position="185"/>
        <end position="207"/>
    </location>
</feature>
<evidence type="ECO:0000256" key="4">
    <source>
        <dbReference type="ARBA" id="ARBA00022692"/>
    </source>
</evidence>
<keyword evidence="6 8" id="KW-1133">Transmembrane helix</keyword>
<name>A0A835Z1X9_9STRA</name>
<sequence>MSSRLGEALGGVPLCTLCVVAMCCAVHLAIFLLDTPITMYSIMARNVLYLGEWYRIITAAFVHASMMHIGFNMMSLLAIGGGLESDLGTVAMTMTVWWSVILVGGLYCAGEWLFADVRGGEHAREHLLQQAVGFSGVIFTLAVMEAQRSSEPYRMLMGMVKVPTKLYPWALMIVLQVMMKGEVSFMGHLAGAIVGILHTYGLTAPLLPSKQMLHDMEDWPGISAMAAALPNFKRCPPPPPAGEQHADSDAPSLRTLCKGIVGAIAYALTALWWVISAVLQIFGLYNPDPPPAGGWEAVAQGDVELGSRR</sequence>
<dbReference type="EMBL" id="JAFCMP010000201">
    <property type="protein sequence ID" value="KAG5183545.1"/>
    <property type="molecule type" value="Genomic_DNA"/>
</dbReference>
<accession>A0A835Z1X9</accession>
<reference evidence="10" key="1">
    <citation type="submission" date="2021-02" db="EMBL/GenBank/DDBJ databases">
        <title>First Annotated Genome of the Yellow-green Alga Tribonema minus.</title>
        <authorList>
            <person name="Mahan K.M."/>
        </authorList>
    </citation>
    <scope>NUCLEOTIDE SEQUENCE</scope>
    <source>
        <strain evidence="10">UTEX B ZZ1240</strain>
    </source>
</reference>
<feature type="transmembrane region" description="Helical" evidence="8">
    <location>
        <begin position="127"/>
        <end position="144"/>
    </location>
</feature>
<evidence type="ECO:0000256" key="3">
    <source>
        <dbReference type="ARBA" id="ARBA00022670"/>
    </source>
</evidence>
<evidence type="ECO:0000256" key="7">
    <source>
        <dbReference type="ARBA" id="ARBA00023136"/>
    </source>
</evidence>
<proteinExistence type="inferred from homology"/>
<feature type="transmembrane region" description="Helical" evidence="8">
    <location>
        <begin position="95"/>
        <end position="115"/>
    </location>
</feature>
<evidence type="ECO:0000313" key="11">
    <source>
        <dbReference type="Proteomes" id="UP000664859"/>
    </source>
</evidence>
<dbReference type="AlphaFoldDB" id="A0A835Z1X9"/>
<comment type="caution">
    <text evidence="10">The sequence shown here is derived from an EMBL/GenBank/DDBJ whole genome shotgun (WGS) entry which is preliminary data.</text>
</comment>
<dbReference type="OrthoDB" id="10257275at2759"/>
<feature type="domain" description="Peptidase S54 rhomboid" evidence="9">
    <location>
        <begin position="51"/>
        <end position="202"/>
    </location>
</feature>